<dbReference type="STRING" id="997353.HMPREF9144_0290"/>
<organism evidence="1 2">
    <name type="scientific">Prevotella pallens ATCC 700821</name>
    <dbReference type="NCBI Taxonomy" id="997353"/>
    <lineage>
        <taxon>Bacteria</taxon>
        <taxon>Pseudomonadati</taxon>
        <taxon>Bacteroidota</taxon>
        <taxon>Bacteroidia</taxon>
        <taxon>Bacteroidales</taxon>
        <taxon>Prevotellaceae</taxon>
        <taxon>Prevotella</taxon>
    </lineage>
</organism>
<reference evidence="1 2" key="1">
    <citation type="submission" date="2011-04" db="EMBL/GenBank/DDBJ databases">
        <authorList>
            <person name="Muzny D."/>
            <person name="Qin X."/>
            <person name="Deng J."/>
            <person name="Jiang H."/>
            <person name="Liu Y."/>
            <person name="Qu J."/>
            <person name="Song X.-Z."/>
            <person name="Zhang L."/>
            <person name="Thornton R."/>
            <person name="Coyle M."/>
            <person name="Francisco L."/>
            <person name="Jackson L."/>
            <person name="Javaid M."/>
            <person name="Korchina V."/>
            <person name="Kovar C."/>
            <person name="Mata R."/>
            <person name="Mathew T."/>
            <person name="Ngo R."/>
            <person name="Nguyen L."/>
            <person name="Nguyen N."/>
            <person name="Okwuonu G."/>
            <person name="Ongeri F."/>
            <person name="Pham C."/>
            <person name="Simmons D."/>
            <person name="Wilczek-Boney K."/>
            <person name="Hale W."/>
            <person name="Jakkamsetti A."/>
            <person name="Pham P."/>
            <person name="Ruth R."/>
            <person name="San Lucas F."/>
            <person name="Warren J."/>
            <person name="Zhang J."/>
            <person name="Zhao Z."/>
            <person name="Zhou C."/>
            <person name="Zhu D."/>
            <person name="Lee S."/>
            <person name="Bess C."/>
            <person name="Blankenburg K."/>
            <person name="Forbes L."/>
            <person name="Fu Q."/>
            <person name="Gubbala S."/>
            <person name="Hirani K."/>
            <person name="Jayaseelan J.C."/>
            <person name="Lara F."/>
            <person name="Munidasa M."/>
            <person name="Palculict T."/>
            <person name="Patil S."/>
            <person name="Pu L.-L."/>
            <person name="Saada N."/>
            <person name="Tang L."/>
            <person name="Weissenberger G."/>
            <person name="Zhu Y."/>
            <person name="Hemphill L."/>
            <person name="Shang Y."/>
            <person name="Youmans B."/>
            <person name="Ayvaz T."/>
            <person name="Ross M."/>
            <person name="Santibanez J."/>
            <person name="Aqrawi P."/>
            <person name="Gross S."/>
            <person name="Joshi V."/>
            <person name="Fowler G."/>
            <person name="Nazareth L."/>
            <person name="Reid J."/>
            <person name="Worley K."/>
            <person name="Petrosino J."/>
            <person name="Highlander S."/>
            <person name="Gibbs R."/>
        </authorList>
    </citation>
    <scope>NUCLEOTIDE SEQUENCE [LARGE SCALE GENOMIC DNA]</scope>
    <source>
        <strain evidence="1 2">ATCC 700821</strain>
    </source>
</reference>
<dbReference type="HOGENOM" id="CLU_200507_0_0_10"/>
<accession>F9DF50</accession>
<protein>
    <submittedName>
        <fullName evidence="1">Uncharacterized protein</fullName>
    </submittedName>
</protein>
<sequence length="52" mass="6319">MALQKWVFWSTKHPLLLCKNHTFGMQNSGFRNALMVKPLYEYYVCERFLQHL</sequence>
<dbReference type="AlphaFoldDB" id="F9DF50"/>
<proteinExistence type="predicted"/>
<gene>
    <name evidence="1" type="ORF">HMPREF9144_0290</name>
</gene>
<evidence type="ECO:0000313" key="1">
    <source>
        <dbReference type="EMBL" id="EGQ22465.1"/>
    </source>
</evidence>
<dbReference type="EMBL" id="AFPY01000009">
    <property type="protein sequence ID" value="EGQ22465.1"/>
    <property type="molecule type" value="Genomic_DNA"/>
</dbReference>
<name>F9DF50_9BACT</name>
<dbReference type="Proteomes" id="UP000004123">
    <property type="component" value="Unassembled WGS sequence"/>
</dbReference>
<comment type="caution">
    <text evidence="1">The sequence shown here is derived from an EMBL/GenBank/DDBJ whole genome shotgun (WGS) entry which is preliminary data.</text>
</comment>
<evidence type="ECO:0000313" key="2">
    <source>
        <dbReference type="Proteomes" id="UP000004123"/>
    </source>
</evidence>